<dbReference type="Pfam" id="PF04366">
    <property type="entry name" value="Ysc84"/>
    <property type="match status" value="1"/>
</dbReference>
<organism evidence="2">
    <name type="scientific">marine sediment metagenome</name>
    <dbReference type="NCBI Taxonomy" id="412755"/>
    <lineage>
        <taxon>unclassified sequences</taxon>
        <taxon>metagenomes</taxon>
        <taxon>ecological metagenomes</taxon>
    </lineage>
</organism>
<reference evidence="2" key="1">
    <citation type="journal article" date="2015" name="Nature">
        <title>Complex archaea that bridge the gap between prokaryotes and eukaryotes.</title>
        <authorList>
            <person name="Spang A."/>
            <person name="Saw J.H."/>
            <person name="Jorgensen S.L."/>
            <person name="Zaremba-Niedzwiedzka K."/>
            <person name="Martijn J."/>
            <person name="Lind A.E."/>
            <person name="van Eijk R."/>
            <person name="Schleper C."/>
            <person name="Guy L."/>
            <person name="Ettema T.J."/>
        </authorList>
    </citation>
    <scope>NUCLEOTIDE SEQUENCE</scope>
</reference>
<feature type="domain" description="Ysc84 actin-binding" evidence="1">
    <location>
        <begin position="1"/>
        <end position="76"/>
    </location>
</feature>
<dbReference type="AlphaFoldDB" id="A0A0F8WE27"/>
<protein>
    <recommendedName>
        <fullName evidence="1">Ysc84 actin-binding domain-containing protein</fullName>
    </recommendedName>
</protein>
<sequence>ILVLMTDAAVEHIETSDEVSEGWELSMGPSIVVVDNGTSGTLASTRLTSNAEVYAFTFGQKGLMAGMGVQGSKITKLNK</sequence>
<dbReference type="InterPro" id="IPR007461">
    <property type="entry name" value="Ysc84_actin-binding"/>
</dbReference>
<comment type="caution">
    <text evidence="2">The sequence shown here is derived from an EMBL/GenBank/DDBJ whole genome shotgun (WGS) entry which is preliminary data.</text>
</comment>
<gene>
    <name evidence="2" type="ORF">LCGC14_3077830</name>
</gene>
<evidence type="ECO:0000313" key="2">
    <source>
        <dbReference type="EMBL" id="KKK55117.1"/>
    </source>
</evidence>
<evidence type="ECO:0000259" key="1">
    <source>
        <dbReference type="Pfam" id="PF04366"/>
    </source>
</evidence>
<proteinExistence type="predicted"/>
<feature type="non-terminal residue" evidence="2">
    <location>
        <position position="1"/>
    </location>
</feature>
<name>A0A0F8WE27_9ZZZZ</name>
<accession>A0A0F8WE27</accession>
<dbReference type="EMBL" id="LAZR01065651">
    <property type="protein sequence ID" value="KKK55117.1"/>
    <property type="molecule type" value="Genomic_DNA"/>
</dbReference>